<feature type="signal peptide" evidence="1">
    <location>
        <begin position="1"/>
        <end position="21"/>
    </location>
</feature>
<dbReference type="AlphaFoldDB" id="A0A7J7KFY0"/>
<accession>A0A7J7KFY0</accession>
<evidence type="ECO:0000313" key="3">
    <source>
        <dbReference type="Proteomes" id="UP000593567"/>
    </source>
</evidence>
<reference evidence="2" key="1">
    <citation type="submission" date="2020-06" db="EMBL/GenBank/DDBJ databases">
        <title>Draft genome of Bugula neritina, a colonial animal packing powerful symbionts and potential medicines.</title>
        <authorList>
            <person name="Rayko M."/>
        </authorList>
    </citation>
    <scope>NUCLEOTIDE SEQUENCE [LARGE SCALE GENOMIC DNA]</scope>
    <source>
        <strain evidence="2">Kwan_BN1</strain>
    </source>
</reference>
<comment type="caution">
    <text evidence="2">The sequence shown here is derived from an EMBL/GenBank/DDBJ whole genome shotgun (WGS) entry which is preliminary data.</text>
</comment>
<keyword evidence="1" id="KW-0732">Signal</keyword>
<dbReference type="EMBL" id="VXIV02000703">
    <property type="protein sequence ID" value="KAF6036558.1"/>
    <property type="molecule type" value="Genomic_DNA"/>
</dbReference>
<evidence type="ECO:0000256" key="1">
    <source>
        <dbReference type="SAM" id="SignalP"/>
    </source>
</evidence>
<keyword evidence="3" id="KW-1185">Reference proteome</keyword>
<gene>
    <name evidence="2" type="ORF">EB796_005136</name>
</gene>
<dbReference type="InterPro" id="IPR036322">
    <property type="entry name" value="WD40_repeat_dom_sf"/>
</dbReference>
<dbReference type="Gene3D" id="2.130.10.10">
    <property type="entry name" value="YVTN repeat-like/Quinoprotein amine dehydrogenase"/>
    <property type="match status" value="1"/>
</dbReference>
<dbReference type="SUPFAM" id="SSF50978">
    <property type="entry name" value="WD40 repeat-like"/>
    <property type="match status" value="1"/>
</dbReference>
<name>A0A7J7KFY0_BUGNE</name>
<organism evidence="2 3">
    <name type="scientific">Bugula neritina</name>
    <name type="common">Brown bryozoan</name>
    <name type="synonym">Sertularia neritina</name>
    <dbReference type="NCBI Taxonomy" id="10212"/>
    <lineage>
        <taxon>Eukaryota</taxon>
        <taxon>Metazoa</taxon>
        <taxon>Spiralia</taxon>
        <taxon>Lophotrochozoa</taxon>
        <taxon>Bryozoa</taxon>
        <taxon>Gymnolaemata</taxon>
        <taxon>Cheilostomatida</taxon>
        <taxon>Flustrina</taxon>
        <taxon>Buguloidea</taxon>
        <taxon>Bugulidae</taxon>
        <taxon>Bugula</taxon>
    </lineage>
</organism>
<feature type="chain" id="PRO_5029646376" evidence="1">
    <location>
        <begin position="22"/>
        <end position="316"/>
    </location>
</feature>
<proteinExistence type="predicted"/>
<evidence type="ECO:0000313" key="2">
    <source>
        <dbReference type="EMBL" id="KAF6036558.1"/>
    </source>
</evidence>
<dbReference type="Proteomes" id="UP000593567">
    <property type="component" value="Unassembled WGS sequence"/>
</dbReference>
<protein>
    <submittedName>
        <fullName evidence="2">Uncharacterized protein</fullName>
    </submittedName>
</protein>
<sequence>MGYSSLFSLIAIFYIWDLNLTEPLKSFVLKENFKIKLARQIKKGAFYNQITLLCANTLLSTVEINTQQLGHLPVIKSVVKSVNYMDVLETDDLIICVAANSIDMFSKEWKEKIGLTMKSEDKLLLFDSDSLYSCALLVSDNSFAVGTSTGKIYIYSAKIGFSQKTPLQEVQPFGSPVKQMRLAQQVWIVAMCEDSVTFIHTKTGTCSYQQLFSVSLRSITLSSDHSTLLTLCMDGTSLEAWNMDDCVLSKKFFARELTYEGYLGVHEDKVKGVEVVSDGIVTFGSDSLVIVWKNKHQELLKMIASVRAGISHQECC</sequence>
<dbReference type="InterPro" id="IPR015943">
    <property type="entry name" value="WD40/YVTN_repeat-like_dom_sf"/>
</dbReference>